<dbReference type="InterPro" id="IPR009737">
    <property type="entry name" value="Aim32/Apd1-like"/>
</dbReference>
<evidence type="ECO:0000313" key="2">
    <source>
        <dbReference type="EMBL" id="KAF7553830.1"/>
    </source>
</evidence>
<feature type="compositionally biased region" description="Pro residues" evidence="1">
    <location>
        <begin position="410"/>
        <end position="419"/>
    </location>
</feature>
<dbReference type="PANTHER" id="PTHR31902">
    <property type="entry name" value="ACTIN PATCHES DISTAL PROTEIN 1"/>
    <property type="match status" value="1"/>
</dbReference>
<feature type="region of interest" description="Disordered" evidence="1">
    <location>
        <begin position="441"/>
        <end position="512"/>
    </location>
</feature>
<evidence type="ECO:0000256" key="1">
    <source>
        <dbReference type="SAM" id="MobiDB-lite"/>
    </source>
</evidence>
<dbReference type="SUPFAM" id="SSF52833">
    <property type="entry name" value="Thioredoxin-like"/>
    <property type="match status" value="1"/>
</dbReference>
<gene>
    <name evidence="2" type="ORF">G7Z17_g3346</name>
</gene>
<dbReference type="Proteomes" id="UP000722485">
    <property type="component" value="Unassembled WGS sequence"/>
</dbReference>
<dbReference type="Pfam" id="PF06999">
    <property type="entry name" value="Suc_Fer-like"/>
    <property type="match status" value="1"/>
</dbReference>
<feature type="compositionally biased region" description="Low complexity" evidence="1">
    <location>
        <begin position="501"/>
        <end position="510"/>
    </location>
</feature>
<feature type="compositionally biased region" description="Basic and acidic residues" evidence="1">
    <location>
        <begin position="327"/>
        <end position="341"/>
    </location>
</feature>
<comment type="caution">
    <text evidence="2">The sequence shown here is derived from an EMBL/GenBank/DDBJ whole genome shotgun (WGS) entry which is preliminary data.</text>
</comment>
<feature type="compositionally biased region" description="Low complexity" evidence="1">
    <location>
        <begin position="299"/>
        <end position="326"/>
    </location>
</feature>
<feature type="region of interest" description="Disordered" evidence="1">
    <location>
        <begin position="292"/>
        <end position="341"/>
    </location>
</feature>
<keyword evidence="3" id="KW-1185">Reference proteome</keyword>
<sequence>MPSPSTSSNHPQRMPAKQKMAFTIKSLVSSVLGGSRGPQPPAVSELFAKTDPAVDGDDCLHDCDSCSVRYPRGFKIDTDDVLYGQIKAWSTHLLVGTGKADWVRDVADEKGSVMEAVDKAGAPANGNMKLSASNMPTPHDTNDYSEPTTVLLLPAFTLIHNVHPLNVPQLVSDVISHAPTSTSPMTPFSIPASLPSPNPEKVPALTTADCPHRVVILMCSQRTRDARCGQSAPLLRKELERHLRPLGLYRDLHDERPGGVGIYFISHVGGHKYSANVMVYRRPNAFGLDDEASEAKEQTNGNTNGTNGTNGANGANGASGANGINGADKETNGANGEEKEKVKDAEGFVGASQCIWLARVLPEDCENLVKYTVMRGKVVKPESQLRGGFDRGRGIFKPYCRPPSLSTPTPIRPETPTPHPKLRRLNCQSELILAPDPCQHLHQPNPSVAIPRGPTPNESPRRSLKPCARRSHRPPWNEPQKKLTPGHAHIARKPPGPDGSATTAKTTDAATWEKIGVARGRLGRSGPCGGAPQTGNPVCVVDGGGDAGAWKSCARYNKAAHAESFSSEPVELQELNLRYPFIMKTTSVLAFILAAMAPLTASLPTSNTAVTGHLVQVRHAIMAPRFLNVTQPEDIPDDPTLPVPGKPVLVPADGSTLLVGRSTGPYGQAFKPRRHVNKRQEKDGFANAVGNIVPLSRPGATKISPFNGTAI</sequence>
<feature type="region of interest" description="Disordered" evidence="1">
    <location>
        <begin position="394"/>
        <end position="419"/>
    </location>
</feature>
<dbReference type="EMBL" id="JAANBB010000040">
    <property type="protein sequence ID" value="KAF7553830.1"/>
    <property type="molecule type" value="Genomic_DNA"/>
</dbReference>
<dbReference type="AlphaFoldDB" id="A0A9P5LAV2"/>
<protein>
    <submittedName>
        <fullName evidence="2">Uncharacterized protein</fullName>
    </submittedName>
</protein>
<dbReference type="Gene3D" id="3.40.30.10">
    <property type="entry name" value="Glutaredoxin"/>
    <property type="match status" value="1"/>
</dbReference>
<dbReference type="OrthoDB" id="10253744at2759"/>
<dbReference type="InterPro" id="IPR036249">
    <property type="entry name" value="Thioredoxin-like_sf"/>
</dbReference>
<accession>A0A9P5LAV2</accession>
<proteinExistence type="predicted"/>
<feature type="compositionally biased region" description="Basic residues" evidence="1">
    <location>
        <begin position="462"/>
        <end position="473"/>
    </location>
</feature>
<organism evidence="2 3">
    <name type="scientific">Cylindrodendrum hubeiense</name>
    <dbReference type="NCBI Taxonomy" id="595255"/>
    <lineage>
        <taxon>Eukaryota</taxon>
        <taxon>Fungi</taxon>
        <taxon>Dikarya</taxon>
        <taxon>Ascomycota</taxon>
        <taxon>Pezizomycotina</taxon>
        <taxon>Sordariomycetes</taxon>
        <taxon>Hypocreomycetidae</taxon>
        <taxon>Hypocreales</taxon>
        <taxon>Nectriaceae</taxon>
        <taxon>Cylindrodendrum</taxon>
    </lineage>
</organism>
<reference evidence="2" key="1">
    <citation type="submission" date="2020-03" db="EMBL/GenBank/DDBJ databases">
        <title>Draft Genome Sequence of Cylindrodendrum hubeiense.</title>
        <authorList>
            <person name="Buettner E."/>
            <person name="Kellner H."/>
        </authorList>
    </citation>
    <scope>NUCLEOTIDE SEQUENCE</scope>
    <source>
        <strain evidence="2">IHI 201604</strain>
    </source>
</reference>
<name>A0A9P5LAV2_9HYPO</name>
<evidence type="ECO:0000313" key="3">
    <source>
        <dbReference type="Proteomes" id="UP000722485"/>
    </source>
</evidence>
<dbReference type="PANTHER" id="PTHR31902:SF14">
    <property type="entry name" value="ACTIN PATCHES DISTAL PROTEIN 1"/>
    <property type="match status" value="1"/>
</dbReference>